<feature type="compositionally biased region" description="Polar residues" evidence="5">
    <location>
        <begin position="30"/>
        <end position="40"/>
    </location>
</feature>
<feature type="non-terminal residue" evidence="7">
    <location>
        <position position="1"/>
    </location>
</feature>
<dbReference type="AlphaFoldDB" id="A0AA38FLN5"/>
<evidence type="ECO:0000256" key="4">
    <source>
        <dbReference type="PROSITE-ProRule" id="PRU00094"/>
    </source>
</evidence>
<sequence>MDGAVDVALSDSSTCRHDGTNLKEDGVLYSNFSSENQIPDRTQMSSSSRTQSESSGDNNFQVGEAQTPYTYIDTHIMSGDNRNLAGHGDMNKFEGKNETYFPKWRLPSKIRRKFAVPNKDYGYSMQETSKTADDMDDSSVGVNSPKNSLRVCVDCNTTKTPLWRGGPQGPK</sequence>
<reference evidence="7 8" key="1">
    <citation type="journal article" date="2021" name="Nat. Plants">
        <title>The Taxus genome provides insights into paclitaxel biosynthesis.</title>
        <authorList>
            <person name="Xiong X."/>
            <person name="Gou J."/>
            <person name="Liao Q."/>
            <person name="Li Y."/>
            <person name="Zhou Q."/>
            <person name="Bi G."/>
            <person name="Li C."/>
            <person name="Du R."/>
            <person name="Wang X."/>
            <person name="Sun T."/>
            <person name="Guo L."/>
            <person name="Liang H."/>
            <person name="Lu P."/>
            <person name="Wu Y."/>
            <person name="Zhang Z."/>
            <person name="Ro D.K."/>
            <person name="Shang Y."/>
            <person name="Huang S."/>
            <person name="Yan J."/>
        </authorList>
    </citation>
    <scope>NUCLEOTIDE SEQUENCE [LARGE SCALE GENOMIC DNA]</scope>
    <source>
        <strain evidence="7">Ta-2019</strain>
    </source>
</reference>
<dbReference type="Proteomes" id="UP000824469">
    <property type="component" value="Unassembled WGS sequence"/>
</dbReference>
<comment type="caution">
    <text evidence="7">The sequence shown here is derived from an EMBL/GenBank/DDBJ whole genome shotgun (WGS) entry which is preliminary data.</text>
</comment>
<dbReference type="Pfam" id="PF00320">
    <property type="entry name" value="GATA"/>
    <property type="match status" value="1"/>
</dbReference>
<feature type="compositionally biased region" description="Basic and acidic residues" evidence="5">
    <location>
        <begin position="14"/>
        <end position="26"/>
    </location>
</feature>
<evidence type="ECO:0000313" key="8">
    <source>
        <dbReference type="Proteomes" id="UP000824469"/>
    </source>
</evidence>
<dbReference type="GO" id="GO:0006355">
    <property type="term" value="P:regulation of DNA-templated transcription"/>
    <property type="evidence" value="ECO:0007669"/>
    <property type="project" value="InterPro"/>
</dbReference>
<feature type="region of interest" description="Disordered" evidence="5">
    <location>
        <begin position="1"/>
        <end position="66"/>
    </location>
</feature>
<dbReference type="InterPro" id="IPR000679">
    <property type="entry name" value="Znf_GATA"/>
</dbReference>
<dbReference type="GO" id="GO:0043565">
    <property type="term" value="F:sequence-specific DNA binding"/>
    <property type="evidence" value="ECO:0007669"/>
    <property type="project" value="InterPro"/>
</dbReference>
<dbReference type="SUPFAM" id="SSF57716">
    <property type="entry name" value="Glucocorticoid receptor-like (DNA-binding domain)"/>
    <property type="match status" value="1"/>
</dbReference>
<dbReference type="GO" id="GO:0008270">
    <property type="term" value="F:zinc ion binding"/>
    <property type="evidence" value="ECO:0007669"/>
    <property type="project" value="UniProtKB-KW"/>
</dbReference>
<feature type="domain" description="GATA-type" evidence="6">
    <location>
        <begin position="146"/>
        <end position="171"/>
    </location>
</feature>
<dbReference type="PANTHER" id="PTHR47255">
    <property type="entry name" value="GATA TRANSCRIPTION FACTOR 22-RELATED"/>
    <property type="match status" value="1"/>
</dbReference>
<dbReference type="InterPro" id="IPR052138">
    <property type="entry name" value="GATA_ZnFinger_Domain"/>
</dbReference>
<feature type="compositionally biased region" description="Low complexity" evidence="5">
    <location>
        <begin position="41"/>
        <end position="55"/>
    </location>
</feature>
<proteinExistence type="predicted"/>
<evidence type="ECO:0000313" key="7">
    <source>
        <dbReference type="EMBL" id="KAH9306432.1"/>
    </source>
</evidence>
<organism evidence="7 8">
    <name type="scientific">Taxus chinensis</name>
    <name type="common">Chinese yew</name>
    <name type="synonym">Taxus wallichiana var. chinensis</name>
    <dbReference type="NCBI Taxonomy" id="29808"/>
    <lineage>
        <taxon>Eukaryota</taxon>
        <taxon>Viridiplantae</taxon>
        <taxon>Streptophyta</taxon>
        <taxon>Embryophyta</taxon>
        <taxon>Tracheophyta</taxon>
        <taxon>Spermatophyta</taxon>
        <taxon>Pinopsida</taxon>
        <taxon>Pinidae</taxon>
        <taxon>Conifers II</taxon>
        <taxon>Cupressales</taxon>
        <taxon>Taxaceae</taxon>
        <taxon>Taxus</taxon>
    </lineage>
</organism>
<evidence type="ECO:0000259" key="6">
    <source>
        <dbReference type="PROSITE" id="PS50114"/>
    </source>
</evidence>
<keyword evidence="3" id="KW-0862">Zinc</keyword>
<accession>A0AA38FLN5</accession>
<keyword evidence="8" id="KW-1185">Reference proteome</keyword>
<evidence type="ECO:0000256" key="3">
    <source>
        <dbReference type="ARBA" id="ARBA00022833"/>
    </source>
</evidence>
<keyword evidence="2 4" id="KW-0863">Zinc-finger</keyword>
<evidence type="ECO:0000256" key="5">
    <source>
        <dbReference type="SAM" id="MobiDB-lite"/>
    </source>
</evidence>
<dbReference type="InterPro" id="IPR013088">
    <property type="entry name" value="Znf_NHR/GATA"/>
</dbReference>
<keyword evidence="1" id="KW-0479">Metal-binding</keyword>
<protein>
    <recommendedName>
        <fullName evidence="6">GATA-type domain-containing protein</fullName>
    </recommendedName>
</protein>
<name>A0AA38FLN5_TAXCH</name>
<feature type="region of interest" description="Disordered" evidence="5">
    <location>
        <begin position="127"/>
        <end position="147"/>
    </location>
</feature>
<gene>
    <name evidence="7" type="ORF">KI387_010836</name>
</gene>
<evidence type="ECO:0000256" key="1">
    <source>
        <dbReference type="ARBA" id="ARBA00022723"/>
    </source>
</evidence>
<dbReference type="PANTHER" id="PTHR47255:SF4">
    <property type="entry name" value="GATA ZINC FINGER DOMAIN-CONTAINING PROTEIN 12"/>
    <property type="match status" value="1"/>
</dbReference>
<evidence type="ECO:0000256" key="2">
    <source>
        <dbReference type="ARBA" id="ARBA00022771"/>
    </source>
</evidence>
<dbReference type="EMBL" id="JAHRHJ020000008">
    <property type="protein sequence ID" value="KAH9306432.1"/>
    <property type="molecule type" value="Genomic_DNA"/>
</dbReference>
<dbReference type="PROSITE" id="PS50114">
    <property type="entry name" value="GATA_ZN_FINGER_2"/>
    <property type="match status" value="1"/>
</dbReference>
<dbReference type="Gene3D" id="3.30.50.10">
    <property type="entry name" value="Erythroid Transcription Factor GATA-1, subunit A"/>
    <property type="match status" value="1"/>
</dbReference>